<comment type="caution">
    <text evidence="1">The sequence shown here is derived from an EMBL/GenBank/DDBJ whole genome shotgun (WGS) entry which is preliminary data.</text>
</comment>
<organism evidence="1 2">
    <name type="scientific">Wenxinia marina DSM 24838</name>
    <dbReference type="NCBI Taxonomy" id="1123501"/>
    <lineage>
        <taxon>Bacteria</taxon>
        <taxon>Pseudomonadati</taxon>
        <taxon>Pseudomonadota</taxon>
        <taxon>Alphaproteobacteria</taxon>
        <taxon>Rhodobacterales</taxon>
        <taxon>Roseobacteraceae</taxon>
        <taxon>Wenxinia</taxon>
    </lineage>
</organism>
<accession>A0A0D0NNP4</accession>
<dbReference type="eggNOG" id="COG3791">
    <property type="taxonomic scope" value="Bacteria"/>
</dbReference>
<evidence type="ECO:0000313" key="2">
    <source>
        <dbReference type="Proteomes" id="UP000035100"/>
    </source>
</evidence>
<dbReference type="SUPFAM" id="SSF51316">
    <property type="entry name" value="Mss4-like"/>
    <property type="match status" value="1"/>
</dbReference>
<dbReference type="AlphaFoldDB" id="A0A0D0NNP4"/>
<dbReference type="RefSeq" id="WP_018301172.1">
    <property type="nucleotide sequence ID" value="NZ_KB902276.1"/>
</dbReference>
<dbReference type="EMBL" id="AONG01000008">
    <property type="protein sequence ID" value="KIQ69895.1"/>
    <property type="molecule type" value="Genomic_DNA"/>
</dbReference>
<dbReference type="Pfam" id="PF19648">
    <property type="entry name" value="DUF6151"/>
    <property type="match status" value="1"/>
</dbReference>
<sequence length="178" mass="19465">MRTTELACACGTVSIVVEAAPIMVVECLCTSCRTAAERIESRPGAPAVRSASGGTPHVMMRKDRFRVTRGEERLAQFRLTPDSATRRVVATCCNSFVFLEFEKGHWIDLNAGLWPDGARPAVTERTMAKDHPAPVPDDGVPTARGHGAAFMLRLIAAWVRMGFRAPKMAAGRRELRDV</sequence>
<proteinExistence type="predicted"/>
<evidence type="ECO:0000313" key="1">
    <source>
        <dbReference type="EMBL" id="KIQ69895.1"/>
    </source>
</evidence>
<reference evidence="1 2" key="1">
    <citation type="submission" date="2013-01" db="EMBL/GenBank/DDBJ databases">
        <authorList>
            <person name="Fiebig A."/>
            <person name="Goeker M."/>
            <person name="Klenk H.-P.P."/>
        </authorList>
    </citation>
    <scope>NUCLEOTIDE SEQUENCE [LARGE SCALE GENOMIC DNA]</scope>
    <source>
        <strain evidence="1 2">DSM 24838</strain>
    </source>
</reference>
<name>A0A0D0NNP4_9RHOB</name>
<evidence type="ECO:0008006" key="3">
    <source>
        <dbReference type="Google" id="ProtNLM"/>
    </source>
</evidence>
<dbReference type="STRING" id="1123501.Wenmar_01465"/>
<keyword evidence="2" id="KW-1185">Reference proteome</keyword>
<protein>
    <recommendedName>
        <fullName evidence="3">CENP-V/GFA domain-containing protein</fullName>
    </recommendedName>
</protein>
<gene>
    <name evidence="1" type="ORF">Wenmar_01465</name>
</gene>
<dbReference type="InterPro" id="IPR011057">
    <property type="entry name" value="Mss4-like_sf"/>
</dbReference>
<dbReference type="Proteomes" id="UP000035100">
    <property type="component" value="Unassembled WGS sequence"/>
</dbReference>
<dbReference type="Gene3D" id="3.90.1590.10">
    <property type="entry name" value="glutathione-dependent formaldehyde- activating enzyme (gfa)"/>
    <property type="match status" value="1"/>
</dbReference>
<dbReference type="InterPro" id="IPR046149">
    <property type="entry name" value="DUF6151"/>
</dbReference>
<dbReference type="PATRIC" id="fig|1123501.6.peg.1553"/>
<dbReference type="OrthoDB" id="7268727at2"/>